<dbReference type="InterPro" id="IPR002153">
    <property type="entry name" value="TRPC_channel"/>
</dbReference>
<dbReference type="PANTHER" id="PTHR10117">
    <property type="entry name" value="TRANSIENT RECEPTOR POTENTIAL CHANNEL"/>
    <property type="match status" value="1"/>
</dbReference>
<evidence type="ECO:0000256" key="2">
    <source>
        <dbReference type="ARBA" id="ARBA00023065"/>
    </source>
</evidence>
<feature type="transmembrane region" description="Helical" evidence="5">
    <location>
        <begin position="862"/>
        <end position="890"/>
    </location>
</feature>
<feature type="compositionally biased region" description="Low complexity" evidence="4">
    <location>
        <begin position="381"/>
        <end position="400"/>
    </location>
</feature>
<dbReference type="EMBL" id="JAEHOD010000058">
    <property type="protein sequence ID" value="KAG2434354.1"/>
    <property type="molecule type" value="Genomic_DNA"/>
</dbReference>
<feature type="transmembrane region" description="Helical" evidence="5">
    <location>
        <begin position="644"/>
        <end position="662"/>
    </location>
</feature>
<feature type="region of interest" description="Disordered" evidence="4">
    <location>
        <begin position="374"/>
        <end position="412"/>
    </location>
</feature>
<keyword evidence="2" id="KW-0406">Ion transport</keyword>
<dbReference type="GO" id="GO:0015279">
    <property type="term" value="F:store-operated calcium channel activity"/>
    <property type="evidence" value="ECO:0007669"/>
    <property type="project" value="TreeGrafter"/>
</dbReference>
<evidence type="ECO:0008006" key="8">
    <source>
        <dbReference type="Google" id="ProtNLM"/>
    </source>
</evidence>
<feature type="compositionally biased region" description="Gly residues" evidence="4">
    <location>
        <begin position="1309"/>
        <end position="1323"/>
    </location>
</feature>
<organism evidence="6 7">
    <name type="scientific">Chlamydomonas schloesseri</name>
    <dbReference type="NCBI Taxonomy" id="2026947"/>
    <lineage>
        <taxon>Eukaryota</taxon>
        <taxon>Viridiplantae</taxon>
        <taxon>Chlorophyta</taxon>
        <taxon>core chlorophytes</taxon>
        <taxon>Chlorophyceae</taxon>
        <taxon>CS clade</taxon>
        <taxon>Chlamydomonadales</taxon>
        <taxon>Chlamydomonadaceae</taxon>
        <taxon>Chlamydomonas</taxon>
    </lineage>
</organism>
<proteinExistence type="predicted"/>
<evidence type="ECO:0000313" key="6">
    <source>
        <dbReference type="EMBL" id="KAG2434354.1"/>
    </source>
</evidence>
<feature type="region of interest" description="Disordered" evidence="4">
    <location>
        <begin position="1306"/>
        <end position="1333"/>
    </location>
</feature>
<dbReference type="PANTHER" id="PTHR10117:SF54">
    <property type="entry name" value="TRANSIENT RECEPTOR POTENTIAL-GAMMA PROTEIN"/>
    <property type="match status" value="1"/>
</dbReference>
<protein>
    <recommendedName>
        <fullName evidence="8">Ion transport domain-containing protein</fullName>
    </recommendedName>
</protein>
<accession>A0A835W287</accession>
<keyword evidence="5" id="KW-0812">Transmembrane</keyword>
<sequence>MPSSRRCVNEHWNATSGEYLKVQFATRCRVYVLAVNTARVPDWLKRGFTKVPDGVCRLPVRWALPVHLKLLAFLAQRLPACQGAYLNLWVRNGGECAAGQEYSFGGNEGSQTLEDYQYIFAWQPVITEPAPAATTSGVSSRACCALLPGLPPAPQQQPPRAAASIIKRQQQQQQQQQPHLLIEDDPVVEAVRLQAEVLAAVRADSAEGLAAALDAYARLLAGPHPPGTFACLPPWFTTAGGDGRLRLLTWEAVRQHCSARLVLLLVARGAEMDSTTLRYLMLQADDGALAEARYRDVRHLVLSYVVGHRCPVASALAAAGVLEGLGEKSKCARAGAFRELSVPLRALAVQLAGELAGCSAAQLREVLEPPDACAGAGAGAGQPAQGPAAAASSSSAASSSDEGSHSLNDAGPLREAYDSHDLGFMGCGVVQSHLNTRWKGRDYTATVLQDMGTVTLSYSDHNFVLHVLTSSGFVGRLGRPLVRRFSHLAHFLMLAARPWFDSPRGRYTFRLLCELFFLYVFHSVQLAPAGEAFMWQHAALVVYVASMVVDEVQEVVLVHRGHLSAYLLASGFNAVELVTIALLVAAGGCRLAMACIARSNGTAAAAAAGDSSGADPYDDDVGEQEEAGAGAYSAYADLRSARGLLFHTAAVFVWARLLQLLVPLHESVGNLLMTLSRMIVEVFKFALPGLVLMMGVAFTLFGTFRDRGIEGMATLPSVLLLLFRGFIGETFFDAVAGEQTQLYNVYGNLVALLYLLMSAIVLANLLIAIMSFHFDPDSLVAKGAFQMAQINQHYTYMVEHQLLGAPFSLPLLLARALLPSGRRAMAPDGVSAALVMPLDGIRGPHESKDSRSYPTGSRELPYLIYLLTYYPAAMALCWAAGLAAAPYCVLHFALIGYSRWIEAFVPPAPKLAWRRSSLSSSSSTAARRGGSSAPPLHFVPAHDYAKRYGAAALRPPVVGGPVAVQQAVVGPEGAAAVAVAAAARALHVYVHAGDVATDAAAAAGAAGQTESLSQQLAVLAAPAMTTAAAGGPAAVLGGGSDAVPVVSVHAAGPVAEDVEEKEGAGDDVESGQQKQPKPLKQTGSALARGRRQGSVVGQLLLWALVGVEPPMSGPLGLQQAGDLQESGSGKVLALSRLALRGLCYATSRPLWLLLGGVAYLGLVLGLLCVLWMGVWQWLGRLVFTCYWVANGWVQGWFGSCGASCPGAAAGGVTAASSSTDTATAAAAAAAGDVLSPDVVAAALGELEGLRPEDRALALAGPCDVAAVAAAARRAAEDRAVNGAYLARLDRLEQLVEQLAAAAAAAAGSGREGGGAGGGSGGTAEGAQRPAPEG</sequence>
<dbReference type="Proteomes" id="UP000613740">
    <property type="component" value="Unassembled WGS sequence"/>
</dbReference>
<comment type="caution">
    <text evidence="6">The sequence shown here is derived from an EMBL/GenBank/DDBJ whole genome shotgun (WGS) entry which is preliminary data.</text>
</comment>
<dbReference type="GO" id="GO:0051480">
    <property type="term" value="P:regulation of cytosolic calcium ion concentration"/>
    <property type="evidence" value="ECO:0007669"/>
    <property type="project" value="TreeGrafter"/>
</dbReference>
<feature type="transmembrane region" description="Helical" evidence="5">
    <location>
        <begin position="682"/>
        <end position="701"/>
    </location>
</feature>
<keyword evidence="7" id="KW-1185">Reference proteome</keyword>
<evidence type="ECO:0000256" key="4">
    <source>
        <dbReference type="SAM" id="MobiDB-lite"/>
    </source>
</evidence>
<gene>
    <name evidence="6" type="ORF">HYH02_012370</name>
</gene>
<feature type="region of interest" description="Disordered" evidence="4">
    <location>
        <begin position="1054"/>
        <end position="1088"/>
    </location>
</feature>
<dbReference type="GO" id="GO:0034703">
    <property type="term" value="C:cation channel complex"/>
    <property type="evidence" value="ECO:0007669"/>
    <property type="project" value="TreeGrafter"/>
</dbReference>
<evidence type="ECO:0000256" key="1">
    <source>
        <dbReference type="ARBA" id="ARBA00022448"/>
    </source>
</evidence>
<evidence type="ECO:0000313" key="7">
    <source>
        <dbReference type="Proteomes" id="UP000613740"/>
    </source>
</evidence>
<dbReference type="GO" id="GO:0005886">
    <property type="term" value="C:plasma membrane"/>
    <property type="evidence" value="ECO:0007669"/>
    <property type="project" value="TreeGrafter"/>
</dbReference>
<evidence type="ECO:0000256" key="5">
    <source>
        <dbReference type="SAM" id="Phobius"/>
    </source>
</evidence>
<evidence type="ECO:0000256" key="3">
    <source>
        <dbReference type="ARBA" id="ARBA00023303"/>
    </source>
</evidence>
<keyword evidence="5" id="KW-0472">Membrane</keyword>
<feature type="transmembrane region" description="Helical" evidence="5">
    <location>
        <begin position="752"/>
        <end position="774"/>
    </location>
</feature>
<keyword evidence="5" id="KW-1133">Transmembrane helix</keyword>
<dbReference type="OrthoDB" id="544666at2759"/>
<reference evidence="6" key="1">
    <citation type="journal article" date="2020" name="bioRxiv">
        <title>Comparative genomics of Chlamydomonas.</title>
        <authorList>
            <person name="Craig R.J."/>
            <person name="Hasan A.R."/>
            <person name="Ness R.W."/>
            <person name="Keightley P.D."/>
        </authorList>
    </citation>
    <scope>NUCLEOTIDE SEQUENCE</scope>
    <source>
        <strain evidence="6">CCAP 11/173</strain>
    </source>
</reference>
<feature type="compositionally biased region" description="Acidic residues" evidence="4">
    <location>
        <begin position="1056"/>
        <end position="1069"/>
    </location>
</feature>
<feature type="transmembrane region" description="Helical" evidence="5">
    <location>
        <begin position="1150"/>
        <end position="1178"/>
    </location>
</feature>
<keyword evidence="3" id="KW-0407">Ion channel</keyword>
<dbReference type="GO" id="GO:0070679">
    <property type="term" value="F:inositol 1,4,5 trisphosphate binding"/>
    <property type="evidence" value="ECO:0007669"/>
    <property type="project" value="TreeGrafter"/>
</dbReference>
<name>A0A835W287_9CHLO</name>
<feature type="transmembrane region" description="Helical" evidence="5">
    <location>
        <begin position="563"/>
        <end position="584"/>
    </location>
</feature>
<keyword evidence="1" id="KW-0813">Transport</keyword>